<evidence type="ECO:0000313" key="7">
    <source>
        <dbReference type="Proteomes" id="UP000824031"/>
    </source>
</evidence>
<dbReference type="PANTHER" id="PTHR30126:SF64">
    <property type="entry name" value="HTH-TYPE TRANSCRIPTIONAL REGULATOR CITR"/>
    <property type="match status" value="1"/>
</dbReference>
<dbReference type="InterPro" id="IPR000847">
    <property type="entry name" value="LysR_HTH_N"/>
</dbReference>
<dbReference type="GO" id="GO:0003700">
    <property type="term" value="F:DNA-binding transcription factor activity"/>
    <property type="evidence" value="ECO:0007669"/>
    <property type="project" value="InterPro"/>
</dbReference>
<evidence type="ECO:0000259" key="5">
    <source>
        <dbReference type="PROSITE" id="PS50931"/>
    </source>
</evidence>
<dbReference type="CDD" id="cd05466">
    <property type="entry name" value="PBP2_LTTR_substrate"/>
    <property type="match status" value="1"/>
</dbReference>
<dbReference type="EMBL" id="DXBO01000119">
    <property type="protein sequence ID" value="HIZ48621.1"/>
    <property type="molecule type" value="Genomic_DNA"/>
</dbReference>
<feature type="domain" description="HTH lysR-type" evidence="5">
    <location>
        <begin position="1"/>
        <end position="58"/>
    </location>
</feature>
<dbReference type="PANTHER" id="PTHR30126">
    <property type="entry name" value="HTH-TYPE TRANSCRIPTIONAL REGULATOR"/>
    <property type="match status" value="1"/>
</dbReference>
<dbReference type="PROSITE" id="PS50931">
    <property type="entry name" value="HTH_LYSR"/>
    <property type="match status" value="1"/>
</dbReference>
<dbReference type="InterPro" id="IPR036390">
    <property type="entry name" value="WH_DNA-bd_sf"/>
</dbReference>
<comment type="caution">
    <text evidence="6">The sequence shown here is derived from an EMBL/GenBank/DDBJ whole genome shotgun (WGS) entry which is preliminary data.</text>
</comment>
<protein>
    <submittedName>
        <fullName evidence="6">LysR family transcriptional regulator</fullName>
    </submittedName>
</protein>
<evidence type="ECO:0000256" key="3">
    <source>
        <dbReference type="ARBA" id="ARBA00023125"/>
    </source>
</evidence>
<evidence type="ECO:0000256" key="2">
    <source>
        <dbReference type="ARBA" id="ARBA00023015"/>
    </source>
</evidence>
<keyword evidence="4" id="KW-0804">Transcription</keyword>
<dbReference type="Gene3D" id="1.10.10.10">
    <property type="entry name" value="Winged helix-like DNA-binding domain superfamily/Winged helix DNA-binding domain"/>
    <property type="match status" value="1"/>
</dbReference>
<keyword evidence="2" id="KW-0805">Transcription regulation</keyword>
<dbReference type="Proteomes" id="UP000824031">
    <property type="component" value="Unassembled WGS sequence"/>
</dbReference>
<evidence type="ECO:0000313" key="6">
    <source>
        <dbReference type="EMBL" id="HIZ48621.1"/>
    </source>
</evidence>
<gene>
    <name evidence="6" type="ORF">H9810_07890</name>
</gene>
<dbReference type="InterPro" id="IPR036388">
    <property type="entry name" value="WH-like_DNA-bd_sf"/>
</dbReference>
<evidence type="ECO:0000256" key="1">
    <source>
        <dbReference type="ARBA" id="ARBA00009437"/>
    </source>
</evidence>
<comment type="similarity">
    <text evidence="1">Belongs to the LysR transcriptional regulatory family.</text>
</comment>
<dbReference type="Pfam" id="PF03466">
    <property type="entry name" value="LysR_substrate"/>
    <property type="match status" value="1"/>
</dbReference>
<dbReference type="GO" id="GO:0000976">
    <property type="term" value="F:transcription cis-regulatory region binding"/>
    <property type="evidence" value="ECO:0007669"/>
    <property type="project" value="TreeGrafter"/>
</dbReference>
<reference evidence="6" key="1">
    <citation type="journal article" date="2021" name="PeerJ">
        <title>Extensive microbial diversity within the chicken gut microbiome revealed by metagenomics and culture.</title>
        <authorList>
            <person name="Gilroy R."/>
            <person name="Ravi A."/>
            <person name="Getino M."/>
            <person name="Pursley I."/>
            <person name="Horton D.L."/>
            <person name="Alikhan N.F."/>
            <person name="Baker D."/>
            <person name="Gharbi K."/>
            <person name="Hall N."/>
            <person name="Watson M."/>
            <person name="Adriaenssens E.M."/>
            <person name="Foster-Nyarko E."/>
            <person name="Jarju S."/>
            <person name="Secka A."/>
            <person name="Antonio M."/>
            <person name="Oren A."/>
            <person name="Chaudhuri R.R."/>
            <person name="La Ragione R."/>
            <person name="Hildebrand F."/>
            <person name="Pallen M.J."/>
        </authorList>
    </citation>
    <scope>NUCLEOTIDE SEQUENCE</scope>
    <source>
        <strain evidence="6">3436</strain>
    </source>
</reference>
<dbReference type="SUPFAM" id="SSF53850">
    <property type="entry name" value="Periplasmic binding protein-like II"/>
    <property type="match status" value="1"/>
</dbReference>
<dbReference type="InterPro" id="IPR005119">
    <property type="entry name" value="LysR_subst-bd"/>
</dbReference>
<accession>A0A9D2JG50</accession>
<organism evidence="6 7">
    <name type="scientific">Candidatus Gemmiger excrementavium</name>
    <dbReference type="NCBI Taxonomy" id="2838608"/>
    <lineage>
        <taxon>Bacteria</taxon>
        <taxon>Bacillati</taxon>
        <taxon>Bacillota</taxon>
        <taxon>Clostridia</taxon>
        <taxon>Eubacteriales</taxon>
        <taxon>Gemmiger</taxon>
    </lineage>
</organism>
<dbReference type="SUPFAM" id="SSF46785">
    <property type="entry name" value="Winged helix' DNA-binding domain"/>
    <property type="match status" value="1"/>
</dbReference>
<name>A0A9D2JG50_9FIRM</name>
<reference evidence="6" key="2">
    <citation type="submission" date="2021-04" db="EMBL/GenBank/DDBJ databases">
        <authorList>
            <person name="Gilroy R."/>
        </authorList>
    </citation>
    <scope>NUCLEOTIDE SEQUENCE</scope>
    <source>
        <strain evidence="6">3436</strain>
    </source>
</reference>
<keyword evidence="3" id="KW-0238">DNA-binding</keyword>
<dbReference type="Gene3D" id="3.40.190.290">
    <property type="match status" value="1"/>
</dbReference>
<sequence length="299" mass="33046">MNYDLYRTFYYVATYKSFTRAAAALFTSQPAVSRAVQKLEAELGCLLFVRAPSGVECTREGEQLYLYVSAAHNCLLKGEDELSRSADPGSGHIYIGATVTALYGLLLGHLDDFHKQHPAVRYKISTGSTNHVIEMLKNGAVDLAFVSTPCRAAKPLRTAILGEFHDILIAGQGYAALSGRPLRLEELARYPLVCLRQGMQLREFIDDFFAARGLPVSVDIELDGADRIVPLVGRGLGLGFVPQRMAQEALDRGEVFRVALEEELPPRQICMLTDPRRPRTQASRAFVHAIRGTFEAKDT</sequence>
<proteinExistence type="inferred from homology"/>
<evidence type="ECO:0000256" key="4">
    <source>
        <dbReference type="ARBA" id="ARBA00023163"/>
    </source>
</evidence>
<dbReference type="Pfam" id="PF00126">
    <property type="entry name" value="HTH_1"/>
    <property type="match status" value="1"/>
</dbReference>
<dbReference type="AlphaFoldDB" id="A0A9D2JG50"/>
<dbReference type="PRINTS" id="PR00039">
    <property type="entry name" value="HTHLYSR"/>
</dbReference>